<dbReference type="Gene3D" id="3.40.1090.10">
    <property type="entry name" value="Cytosolic phospholipase A2 catalytic domain"/>
    <property type="match status" value="1"/>
</dbReference>
<feature type="domain" description="PNPLA" evidence="5">
    <location>
        <begin position="6"/>
        <end position="196"/>
    </location>
</feature>
<dbReference type="InterPro" id="IPR002641">
    <property type="entry name" value="PNPLA_dom"/>
</dbReference>
<dbReference type="KEGG" id="srho:HH216_21785"/>
<dbReference type="InterPro" id="IPR016035">
    <property type="entry name" value="Acyl_Trfase/lysoPLipase"/>
</dbReference>
<dbReference type="InterPro" id="IPR050301">
    <property type="entry name" value="NTE"/>
</dbReference>
<keyword evidence="7" id="KW-1185">Reference proteome</keyword>
<dbReference type="GO" id="GO:0016042">
    <property type="term" value="P:lipid catabolic process"/>
    <property type="evidence" value="ECO:0007669"/>
    <property type="project" value="UniProtKB-UniRule"/>
</dbReference>
<feature type="active site" description="Nucleophile" evidence="4">
    <location>
        <position position="42"/>
    </location>
</feature>
<dbReference type="GO" id="GO:0016787">
    <property type="term" value="F:hydrolase activity"/>
    <property type="evidence" value="ECO:0007669"/>
    <property type="project" value="UniProtKB-UniRule"/>
</dbReference>
<dbReference type="AlphaFoldDB" id="A0A7L5DRK7"/>
<dbReference type="PANTHER" id="PTHR14226">
    <property type="entry name" value="NEUROPATHY TARGET ESTERASE/SWISS CHEESE D.MELANOGASTER"/>
    <property type="match status" value="1"/>
</dbReference>
<feature type="short sequence motif" description="DGA/G" evidence="4">
    <location>
        <begin position="183"/>
        <end position="185"/>
    </location>
</feature>
<feature type="active site" description="Proton acceptor" evidence="4">
    <location>
        <position position="183"/>
    </location>
</feature>
<evidence type="ECO:0000313" key="6">
    <source>
        <dbReference type="EMBL" id="QJD80755.1"/>
    </source>
</evidence>
<dbReference type="PROSITE" id="PS51635">
    <property type="entry name" value="PNPLA"/>
    <property type="match status" value="1"/>
</dbReference>
<dbReference type="Pfam" id="PF01734">
    <property type="entry name" value="Patatin"/>
    <property type="match status" value="1"/>
</dbReference>
<accession>A0A7L5DRK7</accession>
<keyword evidence="3 4" id="KW-0443">Lipid metabolism</keyword>
<dbReference type="RefSeq" id="WP_169552775.1">
    <property type="nucleotide sequence ID" value="NZ_CP051677.1"/>
</dbReference>
<dbReference type="Proteomes" id="UP000501128">
    <property type="component" value="Chromosome"/>
</dbReference>
<reference evidence="6 7" key="1">
    <citation type="submission" date="2020-04" db="EMBL/GenBank/DDBJ databases">
        <title>Genome sequencing of novel species.</title>
        <authorList>
            <person name="Heo J."/>
            <person name="Kim S.-J."/>
            <person name="Kim J.-S."/>
            <person name="Hong S.-B."/>
            <person name="Kwon S.-W."/>
        </authorList>
    </citation>
    <scope>NUCLEOTIDE SEQUENCE [LARGE SCALE GENOMIC DNA]</scope>
    <source>
        <strain evidence="6 7">CJU-R4</strain>
    </source>
</reference>
<organism evidence="6 7">
    <name type="scientific">Spirosoma rhododendri</name>
    <dbReference type="NCBI Taxonomy" id="2728024"/>
    <lineage>
        <taxon>Bacteria</taxon>
        <taxon>Pseudomonadati</taxon>
        <taxon>Bacteroidota</taxon>
        <taxon>Cytophagia</taxon>
        <taxon>Cytophagales</taxon>
        <taxon>Cytophagaceae</taxon>
        <taxon>Spirosoma</taxon>
    </lineage>
</organism>
<dbReference type="SUPFAM" id="SSF52151">
    <property type="entry name" value="FabD/lysophospholipase-like"/>
    <property type="match status" value="1"/>
</dbReference>
<evidence type="ECO:0000256" key="3">
    <source>
        <dbReference type="ARBA" id="ARBA00023098"/>
    </source>
</evidence>
<sequence length="338" mass="36277">MAKTALVISGGGSKGAFAVGALSYIHTHVRPIDQFDIYCGTSTGSLIVPLAAIGELDLLKQIYTTTTEDQVLNIGGILNLLRQVSLHDASPLKHLIETVVTADRYNRLKNSNKPVFLATVCLQTERLTYFATQPANTTPNYDVRAIQSATDLQRAMLASSCQPVFMQPVEWRPGSVPVRQYSDGGVRELTPFQAAVDGGAEVIISITNSPVQTPADNQLITSALGMLGRTLDLFSEDVNNNDYRLTRLYSQTSVYLQSIRQTLLAQGVSSALIDAAFSKGTNPIAGTALRQLIDIRPVDKLAEGGPGGLTFDPALMQQMFQKGITAAQAAFPPVPVVA</sequence>
<dbReference type="EMBL" id="CP051677">
    <property type="protein sequence ID" value="QJD80755.1"/>
    <property type="molecule type" value="Genomic_DNA"/>
</dbReference>
<evidence type="ECO:0000256" key="2">
    <source>
        <dbReference type="ARBA" id="ARBA00022963"/>
    </source>
</evidence>
<gene>
    <name evidence="6" type="ORF">HH216_21785</name>
</gene>
<protein>
    <submittedName>
        <fullName evidence="6">Patatin-like phospholipase family protein</fullName>
    </submittedName>
</protein>
<evidence type="ECO:0000256" key="1">
    <source>
        <dbReference type="ARBA" id="ARBA00022801"/>
    </source>
</evidence>
<evidence type="ECO:0000313" key="7">
    <source>
        <dbReference type="Proteomes" id="UP000501128"/>
    </source>
</evidence>
<name>A0A7L5DRK7_9BACT</name>
<proteinExistence type="predicted"/>
<evidence type="ECO:0000256" key="4">
    <source>
        <dbReference type="PROSITE-ProRule" id="PRU01161"/>
    </source>
</evidence>
<dbReference type="PANTHER" id="PTHR14226:SF57">
    <property type="entry name" value="BLR7027 PROTEIN"/>
    <property type="match status" value="1"/>
</dbReference>
<keyword evidence="2 4" id="KW-0442">Lipid degradation</keyword>
<keyword evidence="1 4" id="KW-0378">Hydrolase</keyword>
<feature type="short sequence motif" description="GXSXG" evidence="4">
    <location>
        <begin position="40"/>
        <end position="44"/>
    </location>
</feature>
<evidence type="ECO:0000259" key="5">
    <source>
        <dbReference type="PROSITE" id="PS51635"/>
    </source>
</evidence>
<feature type="short sequence motif" description="GXGXXG" evidence="4">
    <location>
        <begin position="10"/>
        <end position="15"/>
    </location>
</feature>